<evidence type="ECO:0000256" key="1">
    <source>
        <dbReference type="SAM" id="MobiDB-lite"/>
    </source>
</evidence>
<dbReference type="Proteomes" id="UP000242715">
    <property type="component" value="Unassembled WGS sequence"/>
</dbReference>
<evidence type="ECO:0000313" key="3">
    <source>
        <dbReference type="EMBL" id="GAU51170.1"/>
    </source>
</evidence>
<keyword evidence="2" id="KW-0812">Transmembrane</keyword>
<sequence length="79" mass="9000">MKLIMVMDWKPNILDIHSSLPILFDFLLNIDIIYLVSAHAYLQNPSPHKRRKGADSKTAVNMKEPVDEAEVENKAVLLV</sequence>
<dbReference type="EMBL" id="DF974998">
    <property type="protein sequence ID" value="GAU51170.1"/>
    <property type="molecule type" value="Genomic_DNA"/>
</dbReference>
<accession>A0A2Z6PIH6</accession>
<feature type="transmembrane region" description="Helical" evidence="2">
    <location>
        <begin position="20"/>
        <end position="42"/>
    </location>
</feature>
<proteinExistence type="predicted"/>
<evidence type="ECO:0000256" key="2">
    <source>
        <dbReference type="SAM" id="Phobius"/>
    </source>
</evidence>
<keyword evidence="4" id="KW-1185">Reference proteome</keyword>
<gene>
    <name evidence="3" type="ORF">TSUD_412050</name>
</gene>
<dbReference type="AlphaFoldDB" id="A0A2Z6PIH6"/>
<name>A0A2Z6PIH6_TRISU</name>
<feature type="region of interest" description="Disordered" evidence="1">
    <location>
        <begin position="45"/>
        <end position="64"/>
    </location>
</feature>
<reference evidence="4" key="1">
    <citation type="journal article" date="2017" name="Front. Plant Sci.">
        <title>Climate Clever Clovers: New Paradigm to Reduce the Environmental Footprint of Ruminants by Breeding Low Methanogenic Forages Utilizing Haplotype Variation.</title>
        <authorList>
            <person name="Kaur P."/>
            <person name="Appels R."/>
            <person name="Bayer P.E."/>
            <person name="Keeble-Gagnere G."/>
            <person name="Wang J."/>
            <person name="Hirakawa H."/>
            <person name="Shirasawa K."/>
            <person name="Vercoe P."/>
            <person name="Stefanova K."/>
            <person name="Durmic Z."/>
            <person name="Nichols P."/>
            <person name="Revell C."/>
            <person name="Isobe S.N."/>
            <person name="Edwards D."/>
            <person name="Erskine W."/>
        </authorList>
    </citation>
    <scope>NUCLEOTIDE SEQUENCE [LARGE SCALE GENOMIC DNA]</scope>
    <source>
        <strain evidence="4">cv. Daliak</strain>
    </source>
</reference>
<keyword evidence="2" id="KW-0472">Membrane</keyword>
<keyword evidence="2" id="KW-1133">Transmembrane helix</keyword>
<organism evidence="3 4">
    <name type="scientific">Trifolium subterraneum</name>
    <name type="common">Subterranean clover</name>
    <dbReference type="NCBI Taxonomy" id="3900"/>
    <lineage>
        <taxon>Eukaryota</taxon>
        <taxon>Viridiplantae</taxon>
        <taxon>Streptophyta</taxon>
        <taxon>Embryophyta</taxon>
        <taxon>Tracheophyta</taxon>
        <taxon>Spermatophyta</taxon>
        <taxon>Magnoliopsida</taxon>
        <taxon>eudicotyledons</taxon>
        <taxon>Gunneridae</taxon>
        <taxon>Pentapetalae</taxon>
        <taxon>rosids</taxon>
        <taxon>fabids</taxon>
        <taxon>Fabales</taxon>
        <taxon>Fabaceae</taxon>
        <taxon>Papilionoideae</taxon>
        <taxon>50 kb inversion clade</taxon>
        <taxon>NPAAA clade</taxon>
        <taxon>Hologalegina</taxon>
        <taxon>IRL clade</taxon>
        <taxon>Trifolieae</taxon>
        <taxon>Trifolium</taxon>
    </lineage>
</organism>
<evidence type="ECO:0000313" key="4">
    <source>
        <dbReference type="Proteomes" id="UP000242715"/>
    </source>
</evidence>
<protein>
    <submittedName>
        <fullName evidence="3">Uncharacterized protein</fullName>
    </submittedName>
</protein>